<feature type="compositionally biased region" description="Basic and acidic residues" evidence="1">
    <location>
        <begin position="263"/>
        <end position="276"/>
    </location>
</feature>
<dbReference type="InterPro" id="IPR010699">
    <property type="entry name" value="DUF1275"/>
</dbReference>
<feature type="region of interest" description="Disordered" evidence="1">
    <location>
        <begin position="1"/>
        <end position="57"/>
    </location>
</feature>
<feature type="transmembrane region" description="Helical" evidence="2">
    <location>
        <begin position="164"/>
        <end position="180"/>
    </location>
</feature>
<dbReference type="Pfam" id="PF06912">
    <property type="entry name" value="DUF1275"/>
    <property type="match status" value="1"/>
</dbReference>
<feature type="transmembrane region" description="Helical" evidence="2">
    <location>
        <begin position="110"/>
        <end position="131"/>
    </location>
</feature>
<dbReference type="PANTHER" id="PTHR37314">
    <property type="entry name" value="SLR0142 PROTEIN"/>
    <property type="match status" value="1"/>
</dbReference>
<keyword evidence="2" id="KW-1133">Transmembrane helix</keyword>
<feature type="compositionally biased region" description="Pro residues" evidence="1">
    <location>
        <begin position="34"/>
        <end position="44"/>
    </location>
</feature>
<accession>A0ABQ3BSY5</accession>
<gene>
    <name evidence="3" type="ORF">GCM10010328_34350</name>
</gene>
<evidence type="ECO:0000256" key="1">
    <source>
        <dbReference type="SAM" id="MobiDB-lite"/>
    </source>
</evidence>
<feature type="transmembrane region" description="Helical" evidence="2">
    <location>
        <begin position="138"/>
        <end position="158"/>
    </location>
</feature>
<dbReference type="EMBL" id="BMUW01000005">
    <property type="protein sequence ID" value="GGZ56700.1"/>
    <property type="molecule type" value="Genomic_DNA"/>
</dbReference>
<dbReference type="Proteomes" id="UP000624183">
    <property type="component" value="Unassembled WGS sequence"/>
</dbReference>
<reference evidence="4" key="1">
    <citation type="journal article" date="2019" name="Int. J. Syst. Evol. Microbiol.">
        <title>The Global Catalogue of Microorganisms (GCM) 10K type strain sequencing project: providing services to taxonomists for standard genome sequencing and annotation.</title>
        <authorList>
            <consortium name="The Broad Institute Genomics Platform"/>
            <consortium name="The Broad Institute Genome Sequencing Center for Infectious Disease"/>
            <person name="Wu L."/>
            <person name="Ma J."/>
        </authorList>
    </citation>
    <scope>NUCLEOTIDE SEQUENCE [LARGE SCALE GENOMIC DNA]</scope>
    <source>
        <strain evidence="4">JCM 4602</strain>
    </source>
</reference>
<comment type="caution">
    <text evidence="3">The sequence shown here is derived from an EMBL/GenBank/DDBJ whole genome shotgun (WGS) entry which is preliminary data.</text>
</comment>
<feature type="transmembrane region" description="Helical" evidence="2">
    <location>
        <begin position="238"/>
        <end position="257"/>
    </location>
</feature>
<keyword evidence="4" id="KW-1185">Reference proteome</keyword>
<feature type="compositionally biased region" description="Low complexity" evidence="1">
    <location>
        <begin position="22"/>
        <end position="33"/>
    </location>
</feature>
<protein>
    <recommendedName>
        <fullName evidence="5">DUF1275 domain-containing protein</fullName>
    </recommendedName>
</protein>
<feature type="transmembrane region" description="Helical" evidence="2">
    <location>
        <begin position="63"/>
        <end position="90"/>
    </location>
</feature>
<evidence type="ECO:0000256" key="2">
    <source>
        <dbReference type="SAM" id="Phobius"/>
    </source>
</evidence>
<keyword evidence="2" id="KW-0812">Transmembrane</keyword>
<organism evidence="3 4">
    <name type="scientific">Streptomyces rubiginosohelvolus</name>
    <dbReference type="NCBI Taxonomy" id="67362"/>
    <lineage>
        <taxon>Bacteria</taxon>
        <taxon>Bacillati</taxon>
        <taxon>Actinomycetota</taxon>
        <taxon>Actinomycetes</taxon>
        <taxon>Kitasatosporales</taxon>
        <taxon>Streptomycetaceae</taxon>
        <taxon>Streptomyces</taxon>
    </lineage>
</organism>
<keyword evidence="2" id="KW-0472">Membrane</keyword>
<name>A0ABQ3BSY5_9ACTN</name>
<evidence type="ECO:0000313" key="3">
    <source>
        <dbReference type="EMBL" id="GGZ56700.1"/>
    </source>
</evidence>
<evidence type="ECO:0008006" key="5">
    <source>
        <dbReference type="Google" id="ProtNLM"/>
    </source>
</evidence>
<sequence>MTRAEPGAVLRGTPRSRRRAGRGATRAENARVPSAPPAFPPSPPSASASGASRDGDAPSRGEAALLLLSAASGAADAFVFLCVGQVFAGVMTGNLVLLGASAAGAGEDGVALKVVVALAAYFCGVAAGALMAGRGFRVPMLLGVEVVLLGAAAALWGLELVTSYGDRIGLLALVAVAMGIQGRVRVTPTNYFTGTLTSLAGRVALRQLRGGDGWVLGRLAAVVAGAAVAALAERWWSPGAALGAVVMAAGALVLETVPGRGGRFRDRGKEKPRPDRGNPAGAA</sequence>
<feature type="transmembrane region" description="Helical" evidence="2">
    <location>
        <begin position="215"/>
        <end position="232"/>
    </location>
</feature>
<evidence type="ECO:0000313" key="4">
    <source>
        <dbReference type="Proteomes" id="UP000624183"/>
    </source>
</evidence>
<proteinExistence type="predicted"/>
<feature type="region of interest" description="Disordered" evidence="1">
    <location>
        <begin position="262"/>
        <end position="283"/>
    </location>
</feature>
<dbReference type="PANTHER" id="PTHR37314:SF4">
    <property type="entry name" value="UPF0700 TRANSMEMBRANE PROTEIN YOAK"/>
    <property type="match status" value="1"/>
</dbReference>